<gene>
    <name evidence="1" type="ORF">B7Y86_06880</name>
</gene>
<organism evidence="1 2">
    <name type="scientific">Brevundimonas subvibrioides</name>
    <dbReference type="NCBI Taxonomy" id="74313"/>
    <lineage>
        <taxon>Bacteria</taxon>
        <taxon>Pseudomonadati</taxon>
        <taxon>Pseudomonadota</taxon>
        <taxon>Alphaproteobacteria</taxon>
        <taxon>Caulobacterales</taxon>
        <taxon>Caulobacteraceae</taxon>
        <taxon>Brevundimonas</taxon>
    </lineage>
</organism>
<comment type="caution">
    <text evidence="1">The sequence shown here is derived from an EMBL/GenBank/DDBJ whole genome shotgun (WGS) entry which is preliminary data.</text>
</comment>
<reference evidence="1 2" key="1">
    <citation type="submission" date="2017-03" db="EMBL/GenBank/DDBJ databases">
        <title>Lifting the veil on microbial sulfur biogeochemistry in mining wastewaters.</title>
        <authorList>
            <person name="Kantor R.S."/>
            <person name="Colenbrander Nelson T."/>
            <person name="Marshall S."/>
            <person name="Bennett D."/>
            <person name="Apte S."/>
            <person name="Camacho D."/>
            <person name="Thomas B.C."/>
            <person name="Warren L.A."/>
            <person name="Banfield J.F."/>
        </authorList>
    </citation>
    <scope>NUCLEOTIDE SEQUENCE [LARGE SCALE GENOMIC DNA]</scope>
    <source>
        <strain evidence="1">32-68-21</strain>
    </source>
</reference>
<dbReference type="EMBL" id="NCEQ01000006">
    <property type="protein sequence ID" value="OYX57420.1"/>
    <property type="molecule type" value="Genomic_DNA"/>
</dbReference>
<evidence type="ECO:0000313" key="2">
    <source>
        <dbReference type="Proteomes" id="UP000216147"/>
    </source>
</evidence>
<evidence type="ECO:0000313" key="1">
    <source>
        <dbReference type="EMBL" id="OYX57420.1"/>
    </source>
</evidence>
<dbReference type="Proteomes" id="UP000216147">
    <property type="component" value="Unassembled WGS sequence"/>
</dbReference>
<name>A0A258HKA8_9CAUL</name>
<protein>
    <submittedName>
        <fullName evidence="1">Uncharacterized protein</fullName>
    </submittedName>
</protein>
<dbReference type="AlphaFoldDB" id="A0A258HKA8"/>
<accession>A0A258HKA8</accession>
<proteinExistence type="predicted"/>
<sequence>MVALMLGLAACGQGTTSRAEGVAGTAADPILVEKPRLSADIEAMPRLSGDSPAIVRINAELDRLDATAVADAGECGRMADSQEGDGWTRTITRPMTGPAYLTLREHLEIFCGGAYPSTSQTPITWDLSTGERVNWVALLPGLGLVQDQAEEGMPTDYVYSVRSPRLETLYERKMLAEATDAEWREQCRDVWTPKPGDELGQGFRVWADAEHGGVAIDADYAHVVQACGGTVYLTADEMREAGAPAALIDALAAGKTAGNWAPREDAEAAE</sequence>